<dbReference type="SUPFAM" id="SSF52266">
    <property type="entry name" value="SGNH hydrolase"/>
    <property type="match status" value="1"/>
</dbReference>
<evidence type="ECO:0008006" key="3">
    <source>
        <dbReference type="Google" id="ProtNLM"/>
    </source>
</evidence>
<organism evidence="1 2">
    <name type="scientific">Flavonifractor hominis</name>
    <dbReference type="NCBI Taxonomy" id="3133178"/>
    <lineage>
        <taxon>Bacteria</taxon>
        <taxon>Bacillati</taxon>
        <taxon>Bacillota</taxon>
        <taxon>Clostridia</taxon>
        <taxon>Eubacteriales</taxon>
        <taxon>Oscillospiraceae</taxon>
        <taxon>Flavonifractor</taxon>
    </lineage>
</organism>
<evidence type="ECO:0000313" key="2">
    <source>
        <dbReference type="Proteomes" id="UP001440599"/>
    </source>
</evidence>
<proteinExistence type="predicted"/>
<dbReference type="EMBL" id="JBBMFT010000003">
    <property type="protein sequence ID" value="MEQ2456381.1"/>
    <property type="molecule type" value="Genomic_DNA"/>
</dbReference>
<accession>A0ABV1ERY8</accession>
<gene>
    <name evidence="1" type="ORF">WMO45_07595</name>
</gene>
<dbReference type="RefSeq" id="WP_349139983.1">
    <property type="nucleotide sequence ID" value="NZ_JBBMFT010000003.1"/>
</dbReference>
<evidence type="ECO:0000313" key="1">
    <source>
        <dbReference type="EMBL" id="MEQ2456381.1"/>
    </source>
</evidence>
<name>A0ABV1ERY8_9FIRM</name>
<reference evidence="1 2" key="1">
    <citation type="submission" date="2024-03" db="EMBL/GenBank/DDBJ databases">
        <title>Human intestinal bacterial collection.</title>
        <authorList>
            <person name="Pauvert C."/>
            <person name="Hitch T.C.A."/>
            <person name="Clavel T."/>
        </authorList>
    </citation>
    <scope>NUCLEOTIDE SEQUENCE [LARGE SCALE GENOMIC DNA]</scope>
    <source>
        <strain evidence="1 2">CLA-AP-H34</strain>
    </source>
</reference>
<sequence length="340" mass="38810">MRRSARRKEACLALVFLLLTGLMIHFISDVLRPPQVSFGSTWSAFLAEPEDSLDVIYLGSSYTYCDVNPAVIYDKSGLTGYVMAGSEQTLSISYWYLREIFRTQSPSAVVVEVTSLFFEPYQNYTQLNVDLMPFSFNKLGAIFTASEPELRTGLLFDLYFYHSRWKEVEREDVERALHPVEWNERKGFTPMAGTQEGVGQTPYVADRIISDEHYADNLKWLGRILALCREHGAQAILTIHPSYTRCTPERYAQIGREVTQMDDQALFYDWSDSFEEMGLTPSRHLYDGGHLNREGAGIFSAWLGDFLVEEVGLTPRPQSEENAAAWRASVAWWENEAAEQ</sequence>
<dbReference type="Proteomes" id="UP001440599">
    <property type="component" value="Unassembled WGS sequence"/>
</dbReference>
<keyword evidence="2" id="KW-1185">Reference proteome</keyword>
<comment type="caution">
    <text evidence="1">The sequence shown here is derived from an EMBL/GenBank/DDBJ whole genome shotgun (WGS) entry which is preliminary data.</text>
</comment>
<protein>
    <recommendedName>
        <fullName evidence="3">SGNH/GDSL hydrolase family protein</fullName>
    </recommendedName>
</protein>